<accession>W6MPH0</accession>
<feature type="transmembrane region" description="Helical" evidence="12">
    <location>
        <begin position="171"/>
        <end position="195"/>
    </location>
</feature>
<protein>
    <recommendedName>
        <fullName evidence="12">Mannosyltransferase</fullName>
        <ecNumber evidence="12">2.4.1.-</ecNumber>
    </recommendedName>
</protein>
<organism evidence="13 14">
    <name type="scientific">Kuraishia capsulata CBS 1993</name>
    <dbReference type="NCBI Taxonomy" id="1382522"/>
    <lineage>
        <taxon>Eukaryota</taxon>
        <taxon>Fungi</taxon>
        <taxon>Dikarya</taxon>
        <taxon>Ascomycota</taxon>
        <taxon>Saccharomycotina</taxon>
        <taxon>Pichiomycetes</taxon>
        <taxon>Pichiales</taxon>
        <taxon>Pichiaceae</taxon>
        <taxon>Kuraishia</taxon>
    </lineage>
</organism>
<dbReference type="OrthoDB" id="416834at2759"/>
<feature type="transmembrane region" description="Helical" evidence="12">
    <location>
        <begin position="270"/>
        <end position="290"/>
    </location>
</feature>
<evidence type="ECO:0000256" key="11">
    <source>
        <dbReference type="ARBA" id="ARBA00024708"/>
    </source>
</evidence>
<evidence type="ECO:0000256" key="7">
    <source>
        <dbReference type="ARBA" id="ARBA00022692"/>
    </source>
</evidence>
<evidence type="ECO:0000256" key="10">
    <source>
        <dbReference type="ARBA" id="ARBA00023136"/>
    </source>
</evidence>
<evidence type="ECO:0000256" key="8">
    <source>
        <dbReference type="ARBA" id="ARBA00022824"/>
    </source>
</evidence>
<dbReference type="Pfam" id="PF03901">
    <property type="entry name" value="Glyco_transf_22"/>
    <property type="match status" value="1"/>
</dbReference>
<comment type="similarity">
    <text evidence="3">Belongs to the glycosyltransferase 22 family. PIGB subfamily.</text>
</comment>
<evidence type="ECO:0000256" key="9">
    <source>
        <dbReference type="ARBA" id="ARBA00022989"/>
    </source>
</evidence>
<keyword evidence="14" id="KW-1185">Reference proteome</keyword>
<keyword evidence="10 12" id="KW-0472">Membrane</keyword>
<dbReference type="AlphaFoldDB" id="W6MPH0"/>
<keyword evidence="4" id="KW-0337">GPI-anchor biosynthesis</keyword>
<comment type="pathway">
    <text evidence="2">Glycolipid biosynthesis; glycosylphosphatidylinositol-anchor biosynthesis.</text>
</comment>
<evidence type="ECO:0000256" key="5">
    <source>
        <dbReference type="ARBA" id="ARBA00022676"/>
    </source>
</evidence>
<keyword evidence="5 12" id="KW-0328">Glycosyltransferase</keyword>
<comment type="subcellular location">
    <subcellularLocation>
        <location evidence="1 12">Endoplasmic reticulum membrane</location>
        <topology evidence="1 12">Multi-pass membrane protein</topology>
    </subcellularLocation>
</comment>
<dbReference type="GO" id="GO:0000026">
    <property type="term" value="F:alpha-1,2-mannosyltransferase activity"/>
    <property type="evidence" value="ECO:0007669"/>
    <property type="project" value="EnsemblFungi"/>
</dbReference>
<dbReference type="PANTHER" id="PTHR22760">
    <property type="entry name" value="GLYCOSYLTRANSFERASE"/>
    <property type="match status" value="1"/>
</dbReference>
<reference evidence="13" key="1">
    <citation type="submission" date="2013-12" db="EMBL/GenBank/DDBJ databases">
        <authorList>
            <person name="Genoscope - CEA"/>
        </authorList>
    </citation>
    <scope>NUCLEOTIDE SEQUENCE</scope>
    <source>
        <strain evidence="13">CBS 1993</strain>
    </source>
</reference>
<evidence type="ECO:0000256" key="3">
    <source>
        <dbReference type="ARBA" id="ARBA00006065"/>
    </source>
</evidence>
<keyword evidence="9 12" id="KW-1133">Transmembrane helix</keyword>
<gene>
    <name evidence="13" type="ORF">KUCA_T00004205001</name>
</gene>
<feature type="transmembrane region" description="Helical" evidence="12">
    <location>
        <begin position="324"/>
        <end position="344"/>
    </location>
</feature>
<feature type="transmembrane region" description="Helical" evidence="12">
    <location>
        <begin position="116"/>
        <end position="134"/>
    </location>
</feature>
<dbReference type="HOGENOM" id="CLU_012353_0_1_1"/>
<dbReference type="EC" id="2.4.1.-" evidence="12"/>
<feature type="transmembrane region" description="Helical" evidence="12">
    <location>
        <begin position="351"/>
        <end position="370"/>
    </location>
</feature>
<evidence type="ECO:0000313" key="13">
    <source>
        <dbReference type="EMBL" id="CDK28223.1"/>
    </source>
</evidence>
<evidence type="ECO:0000256" key="6">
    <source>
        <dbReference type="ARBA" id="ARBA00022679"/>
    </source>
</evidence>
<evidence type="ECO:0000256" key="2">
    <source>
        <dbReference type="ARBA" id="ARBA00004687"/>
    </source>
</evidence>
<dbReference type="InterPro" id="IPR005599">
    <property type="entry name" value="GPI_mannosylTrfase"/>
</dbReference>
<proteinExistence type="inferred from homology"/>
<keyword evidence="7 12" id="KW-0812">Transmembrane</keyword>
<dbReference type="STRING" id="1382522.W6MPH0"/>
<name>W6MPH0_9ASCO</name>
<dbReference type="PANTHER" id="PTHR22760:SF4">
    <property type="entry name" value="GPI MANNOSYLTRANSFERASE 3"/>
    <property type="match status" value="1"/>
</dbReference>
<feature type="transmembrane region" description="Helical" evidence="12">
    <location>
        <begin position="302"/>
        <end position="318"/>
    </location>
</feature>
<feature type="transmembrane region" description="Helical" evidence="12">
    <location>
        <begin position="207"/>
        <end position="227"/>
    </location>
</feature>
<dbReference type="GO" id="GO:0005789">
    <property type="term" value="C:endoplasmic reticulum membrane"/>
    <property type="evidence" value="ECO:0007669"/>
    <property type="project" value="UniProtKB-SubCell"/>
</dbReference>
<dbReference type="GO" id="GO:0006506">
    <property type="term" value="P:GPI anchor biosynthetic process"/>
    <property type="evidence" value="ECO:0007669"/>
    <property type="project" value="UniProtKB-UniPathway"/>
</dbReference>
<sequence length="534" mass="61094">MAKQSILTIFLVVFTIRLLNALTIRTFFQADEYWQALEPAHYAVFNTGYLTWEWKQKIRSFLHPLIFAVAYKVCELFNLEYAWVLALPKVFSAFMVTIGEVGIYTWVDTWTGNTRLAQLTLAASLVSAFNWFAITRTFSNTFELVLTAWALNFWPIGSTISSSSGLNFKRFAFSLGLACFSCLVRPTNGVIWLVLGGRLFWVQKSKVSILLLVTLVTTACIIINASVDHWFYGELVFPLLKFLEFNVVQGLSAFYGINSWSFYVVQGVPILLLTLLPFTFHGVYILFGGLITDLTLRKKTHILVEVVCLYLLVFSLIQHKEFRFVYPLKPIFLLLTAISVTRLSKTWNPQILKTVTVAIVGLNIFLGYYFTIIHESGVIEVINVLRTAVLNEGSNYAVKPSIGFLTPCHSTPFQSHFHLDPDTAHIWFLTCEPPLVEQHEPGFVLEEYQDESDEFYADPTGFLDSNFRDISTGLAPEGKYPHDWPKYLVFFEALESTMNGYLGSEHYVPYARLFNSRFHWDERRAGDVIVYKRV</sequence>
<feature type="transmembrane region" description="Helical" evidence="12">
    <location>
        <begin position="81"/>
        <end position="104"/>
    </location>
</feature>
<evidence type="ECO:0000313" key="14">
    <source>
        <dbReference type="Proteomes" id="UP000019384"/>
    </source>
</evidence>
<keyword evidence="6" id="KW-0808">Transferase</keyword>
<dbReference type="EMBL" id="HG793129">
    <property type="protein sequence ID" value="CDK28223.1"/>
    <property type="molecule type" value="Genomic_DNA"/>
</dbReference>
<keyword evidence="8 12" id="KW-0256">Endoplasmic reticulum</keyword>
<evidence type="ECO:0000256" key="4">
    <source>
        <dbReference type="ARBA" id="ARBA00022502"/>
    </source>
</evidence>
<dbReference type="GeneID" id="34521601"/>
<dbReference type="Proteomes" id="UP000019384">
    <property type="component" value="Unassembled WGS sequence"/>
</dbReference>
<reference evidence="13" key="2">
    <citation type="submission" date="2014-02" db="EMBL/GenBank/DDBJ databases">
        <title>Complete DNA sequence of /Kuraishia capsulata/ illustrates novel genomic features among budding yeasts (/Saccharomycotina/).</title>
        <authorList>
            <person name="Morales L."/>
            <person name="Noel B."/>
            <person name="Porcel B."/>
            <person name="Marcet-Houben M."/>
            <person name="Hullo M-F."/>
            <person name="Sacerdot C."/>
            <person name="Tekaia F."/>
            <person name="Leh-Louis V."/>
            <person name="Despons L."/>
            <person name="Khanna V."/>
            <person name="Aury J-M."/>
            <person name="Barbe V."/>
            <person name="Couloux A."/>
            <person name="Labadie K."/>
            <person name="Pelletier E."/>
            <person name="Souciet J-L."/>
            <person name="Boekhout T."/>
            <person name="Gabaldon T."/>
            <person name="Wincker P."/>
            <person name="Dujon B."/>
        </authorList>
    </citation>
    <scope>NUCLEOTIDE SEQUENCE</scope>
    <source>
        <strain evidence="13">CBS 1993</strain>
    </source>
</reference>
<dbReference type="UniPathway" id="UPA00196"/>
<dbReference type="RefSeq" id="XP_022460213.1">
    <property type="nucleotide sequence ID" value="XM_022600915.1"/>
</dbReference>
<evidence type="ECO:0000256" key="1">
    <source>
        <dbReference type="ARBA" id="ARBA00004477"/>
    </source>
</evidence>
<evidence type="ECO:0000256" key="12">
    <source>
        <dbReference type="RuleBase" id="RU363075"/>
    </source>
</evidence>
<comment type="function">
    <text evidence="11">Mannosyltransferase involved in glycosylphosphatidylinositol-anchor biosynthesis. Transfers the third mannose to Man2-GlcN-acyl-PI during GPI precursor assembly.</text>
</comment>